<comment type="similarity">
    <text evidence="11">Belongs to the ligand-gated ion channel (TC 1.A.9) family.</text>
</comment>
<dbReference type="InterPro" id="IPR006201">
    <property type="entry name" value="Neur_channel"/>
</dbReference>
<evidence type="ECO:0000256" key="8">
    <source>
        <dbReference type="ARBA" id="ARBA00023065"/>
    </source>
</evidence>
<dbReference type="Pfam" id="PF02932">
    <property type="entry name" value="Neur_chan_memb"/>
    <property type="match status" value="1"/>
</dbReference>
<evidence type="ECO:0000313" key="15">
    <source>
        <dbReference type="WBParaSite" id="maker-PairedContig_1767-snap-gene-0.10-mRNA-1"/>
    </source>
</evidence>
<dbReference type="InterPro" id="IPR036719">
    <property type="entry name" value="Neuro-gated_channel_TM_sf"/>
</dbReference>
<keyword evidence="12" id="KW-0175">Coiled coil</keyword>
<dbReference type="CDD" id="cd18990">
    <property type="entry name" value="LGIC_ECD_GABAAR"/>
    <property type="match status" value="1"/>
</dbReference>
<dbReference type="InterPro" id="IPR006028">
    <property type="entry name" value="GABAA/Glycine_rcpt"/>
</dbReference>
<dbReference type="CDD" id="cd19049">
    <property type="entry name" value="LGIC_TM_anion"/>
    <property type="match status" value="1"/>
</dbReference>
<dbReference type="InterPro" id="IPR006029">
    <property type="entry name" value="Neurotrans-gated_channel_TM"/>
</dbReference>
<keyword evidence="5 11" id="KW-0812">Transmembrane</keyword>
<comment type="subcellular location">
    <subcellularLocation>
        <location evidence="2">Cell membrane</location>
    </subcellularLocation>
    <subcellularLocation>
        <location evidence="1">Membrane</location>
        <topology evidence="1">Multi-pass membrane protein</topology>
    </subcellularLocation>
</comment>
<dbReference type="PRINTS" id="PR00252">
    <property type="entry name" value="NRIONCHANNEL"/>
</dbReference>
<dbReference type="STRING" id="6293.A0A1I8EES1"/>
<sequence>MVQKELKNLTLSEDLNFNQKQRDEEDMIDLQNGLENLEKYHWEIYVQNNRLLTELRNNFRKLEQTIVKNDVPELFEIIDDSVTIESPMQNIDESPVVDVKYSEIDHSCTSDKKIIEILLKRYKAHKTPSEEGVIVWIEVWVQEVNSVNEMTSDFDMDIYVTELWIDKALRYDDMNPCKYNLSLSNEILDQIWKPNTVFINSKSANIHKSPFTNLFLMIYPNGTVWANYRVQVKGPCQMDFTSFPMDEQTCLLTFESFSYNNQEVDMRWINTKEPLILLKDQIILPDFVLSSYNTSIALVPYPAGIWNELTMTFTFTRRYGWYIFQAYVPTYLTIFISWISFCLSVKMIPARTMLGVNSLLALTFHFGNIMRNLPRVSYVKAFDVWMLSCLSFVFCSLLELAIIGSINARSEITAVKKPLKKRCRSSSMHSSRKHSPITCHKKIENNVTIRSISPIDPWMDTKVLMPSESRVINESIIGGDATSTIRSNQKEETLLLNSNDNHTSRNQLRKAHLSFQKYASSWTADRIDRISIILFPSLFTFIGVITFHEVGDTSE</sequence>
<keyword evidence="3 11" id="KW-0813">Transport</keyword>
<evidence type="ECO:0000256" key="9">
    <source>
        <dbReference type="ARBA" id="ARBA00023136"/>
    </source>
</evidence>
<keyword evidence="9 11" id="KW-0472">Membrane</keyword>
<dbReference type="PROSITE" id="PS00236">
    <property type="entry name" value="NEUROTR_ION_CHANNEL"/>
    <property type="match status" value="1"/>
</dbReference>
<evidence type="ECO:0000256" key="7">
    <source>
        <dbReference type="ARBA" id="ARBA00022989"/>
    </source>
</evidence>
<feature type="coiled-coil region" evidence="12">
    <location>
        <begin position="20"/>
        <end position="65"/>
    </location>
</feature>
<evidence type="ECO:0000256" key="5">
    <source>
        <dbReference type="ARBA" id="ARBA00022692"/>
    </source>
</evidence>
<protein>
    <submittedName>
        <fullName evidence="15">Uncharacterized protein</fullName>
    </submittedName>
</protein>
<dbReference type="GO" id="GO:0005230">
    <property type="term" value="F:extracellular ligand-gated monoatomic ion channel activity"/>
    <property type="evidence" value="ECO:0007669"/>
    <property type="project" value="InterPro"/>
</dbReference>
<evidence type="ECO:0000256" key="3">
    <source>
        <dbReference type="ARBA" id="ARBA00022448"/>
    </source>
</evidence>
<evidence type="ECO:0000256" key="4">
    <source>
        <dbReference type="ARBA" id="ARBA00022475"/>
    </source>
</evidence>
<dbReference type="GO" id="GO:0005886">
    <property type="term" value="C:plasma membrane"/>
    <property type="evidence" value="ECO:0007669"/>
    <property type="project" value="UniProtKB-SubCell"/>
</dbReference>
<feature type="domain" description="Neurotransmitter-gated ion-channel transmembrane" evidence="14">
    <location>
        <begin position="327"/>
        <end position="546"/>
    </location>
</feature>
<feature type="domain" description="Neurotransmitter-gated ion-channel ligand-binding" evidence="13">
    <location>
        <begin position="112"/>
        <end position="318"/>
    </location>
</feature>
<dbReference type="InterPro" id="IPR036734">
    <property type="entry name" value="Neur_chan_lig-bd_sf"/>
</dbReference>
<organism evidence="15">
    <name type="scientific">Wuchereria bancrofti</name>
    <dbReference type="NCBI Taxonomy" id="6293"/>
    <lineage>
        <taxon>Eukaryota</taxon>
        <taxon>Metazoa</taxon>
        <taxon>Ecdysozoa</taxon>
        <taxon>Nematoda</taxon>
        <taxon>Chromadorea</taxon>
        <taxon>Rhabditida</taxon>
        <taxon>Spirurina</taxon>
        <taxon>Spiruromorpha</taxon>
        <taxon>Filarioidea</taxon>
        <taxon>Onchocercidae</taxon>
        <taxon>Wuchereria</taxon>
    </lineage>
</organism>
<keyword evidence="10 11" id="KW-0407">Ion channel</keyword>
<dbReference type="SUPFAM" id="SSF90112">
    <property type="entry name" value="Neurotransmitter-gated ion-channel transmembrane pore"/>
    <property type="match status" value="1"/>
</dbReference>
<keyword evidence="6" id="KW-0732">Signal</keyword>
<feature type="transmembrane region" description="Helical" evidence="11">
    <location>
        <begin position="530"/>
        <end position="548"/>
    </location>
</feature>
<accession>A0A1I8EES1</accession>
<dbReference type="Pfam" id="PF02931">
    <property type="entry name" value="Neur_chan_LBD"/>
    <property type="match status" value="1"/>
</dbReference>
<evidence type="ECO:0000256" key="1">
    <source>
        <dbReference type="ARBA" id="ARBA00004141"/>
    </source>
</evidence>
<dbReference type="InterPro" id="IPR038050">
    <property type="entry name" value="Neuro_actylchol_rec"/>
</dbReference>
<dbReference type="SUPFAM" id="SSF63712">
    <property type="entry name" value="Nicotinic receptor ligand binding domain-like"/>
    <property type="match status" value="1"/>
</dbReference>
<dbReference type="Gene3D" id="1.20.58.390">
    <property type="entry name" value="Neurotransmitter-gated ion-channel transmembrane domain"/>
    <property type="match status" value="1"/>
</dbReference>
<evidence type="ECO:0000259" key="14">
    <source>
        <dbReference type="Pfam" id="PF02932"/>
    </source>
</evidence>
<name>A0A1I8EES1_WUCBA</name>
<feature type="transmembrane region" description="Helical" evidence="11">
    <location>
        <begin position="319"/>
        <end position="341"/>
    </location>
</feature>
<evidence type="ECO:0000256" key="6">
    <source>
        <dbReference type="ARBA" id="ARBA00022729"/>
    </source>
</evidence>
<feature type="transmembrane region" description="Helical" evidence="11">
    <location>
        <begin position="385"/>
        <end position="408"/>
    </location>
</feature>
<keyword evidence="7 11" id="KW-1133">Transmembrane helix</keyword>
<evidence type="ECO:0000256" key="11">
    <source>
        <dbReference type="RuleBase" id="RU000687"/>
    </source>
</evidence>
<evidence type="ECO:0000256" key="10">
    <source>
        <dbReference type="ARBA" id="ARBA00023303"/>
    </source>
</evidence>
<reference evidence="15" key="1">
    <citation type="submission" date="2016-11" db="UniProtKB">
        <authorList>
            <consortium name="WormBaseParasite"/>
        </authorList>
    </citation>
    <scope>IDENTIFICATION</scope>
    <source>
        <strain evidence="15">pt0022</strain>
    </source>
</reference>
<evidence type="ECO:0000256" key="2">
    <source>
        <dbReference type="ARBA" id="ARBA00004236"/>
    </source>
</evidence>
<dbReference type="InterPro" id="IPR018000">
    <property type="entry name" value="Neurotransmitter_ion_chnl_CS"/>
</dbReference>
<dbReference type="WBParaSite" id="maker-PairedContig_1767-snap-gene-0.10-mRNA-1">
    <property type="protein sequence ID" value="maker-PairedContig_1767-snap-gene-0.10-mRNA-1"/>
    <property type="gene ID" value="maker-PairedContig_1767-snap-gene-0.10"/>
</dbReference>
<dbReference type="Gene3D" id="2.70.170.10">
    <property type="entry name" value="Neurotransmitter-gated ion-channel ligand-binding domain"/>
    <property type="match status" value="1"/>
</dbReference>
<proteinExistence type="inferred from homology"/>
<dbReference type="InterPro" id="IPR006202">
    <property type="entry name" value="Neur_chan_lig-bd"/>
</dbReference>
<evidence type="ECO:0000256" key="12">
    <source>
        <dbReference type="SAM" id="Coils"/>
    </source>
</evidence>
<dbReference type="PRINTS" id="PR00253">
    <property type="entry name" value="GABAARECEPTR"/>
</dbReference>
<evidence type="ECO:0000259" key="13">
    <source>
        <dbReference type="Pfam" id="PF02931"/>
    </source>
</evidence>
<dbReference type="AlphaFoldDB" id="A0A1I8EES1"/>
<feature type="transmembrane region" description="Helical" evidence="11">
    <location>
        <begin position="353"/>
        <end position="373"/>
    </location>
</feature>
<dbReference type="GO" id="GO:0004888">
    <property type="term" value="F:transmembrane signaling receptor activity"/>
    <property type="evidence" value="ECO:0007669"/>
    <property type="project" value="InterPro"/>
</dbReference>
<keyword evidence="4" id="KW-1003">Cell membrane</keyword>
<keyword evidence="8 11" id="KW-0406">Ion transport</keyword>
<dbReference type="PANTHER" id="PTHR18945">
    <property type="entry name" value="NEUROTRANSMITTER GATED ION CHANNEL"/>
    <property type="match status" value="1"/>
</dbReference>